<sequence length="405" mass="46050">MVHRLNAHISFALYSGSHAVCLLVNKYPHYRIVNYDKLDYCSSLKNLASLAGKPNYKFVKGNILSADLVNYILKEEEIDTIVHFAAQTHVDNSFGNSFQFTETNVLGTHVLLEAAKAAGIKRFIHVSTDEVKGESVEAENDGIMEPTNPYAASKAAAELIVRSYHRSFNLPIIITRSNNVYGPHQFPEKIIPKFISLLERGRKCYIHGTGSNKRNYIFAEDVARAFDKIIHHGVIGKVYSIGSDDCFSNLDVARRLLKAFGLDDKESEYLEHVEDRLFNDLRYYIDTSETEKLGWKPEVTFEDGLAKTIEWYRNPANASNWIAPVDTALVAHPRESEYLEHVEDRLFNDLRYYIDTSETEKLGWKPEVTFEDGRAKTIEWYRNPANASNWIAPVDTALVAHPRVG</sequence>
<protein>
    <submittedName>
        <fullName evidence="5">Rhamnose biosynthetic enzyme 3, putative</fullName>
    </submittedName>
</protein>
<dbReference type="OMA" id="WNEKPNL"/>
<evidence type="ECO:0000313" key="5">
    <source>
        <dbReference type="EMBL" id="ELR21577.1"/>
    </source>
</evidence>
<dbReference type="CDD" id="cd05246">
    <property type="entry name" value="dTDP_GD_SDR_e"/>
    <property type="match status" value="1"/>
</dbReference>
<gene>
    <name evidence="5" type="ORF">ACA1_227780</name>
</gene>
<evidence type="ECO:0000259" key="4">
    <source>
        <dbReference type="Pfam" id="PF16363"/>
    </source>
</evidence>
<evidence type="ECO:0000256" key="3">
    <source>
        <dbReference type="ARBA" id="ARBA00023239"/>
    </source>
</evidence>
<dbReference type="Proteomes" id="UP000011083">
    <property type="component" value="Unassembled WGS sequence"/>
</dbReference>
<keyword evidence="3" id="KW-0456">Lyase</keyword>
<dbReference type="GO" id="GO:0009225">
    <property type="term" value="P:nucleotide-sugar metabolic process"/>
    <property type="evidence" value="ECO:0007669"/>
    <property type="project" value="InterPro"/>
</dbReference>
<reference evidence="5 6" key="1">
    <citation type="journal article" date="2013" name="Genome Biol.">
        <title>Genome of Acanthamoeba castellanii highlights extensive lateral gene transfer and early evolution of tyrosine kinase signaling.</title>
        <authorList>
            <person name="Clarke M."/>
            <person name="Lohan A.J."/>
            <person name="Liu B."/>
            <person name="Lagkouvardos I."/>
            <person name="Roy S."/>
            <person name="Zafar N."/>
            <person name="Bertelli C."/>
            <person name="Schilde C."/>
            <person name="Kianianmomeni A."/>
            <person name="Burglin T.R."/>
            <person name="Frech C."/>
            <person name="Turcotte B."/>
            <person name="Kopec K.O."/>
            <person name="Synnott J.M."/>
            <person name="Choo C."/>
            <person name="Paponov I."/>
            <person name="Finkler A."/>
            <person name="Soon Heng Tan C."/>
            <person name="Hutchins A.P."/>
            <person name="Weinmeier T."/>
            <person name="Rattei T."/>
            <person name="Chu J.S."/>
            <person name="Gimenez G."/>
            <person name="Irimia M."/>
            <person name="Rigden D.J."/>
            <person name="Fitzpatrick D.A."/>
            <person name="Lorenzo-Morales J."/>
            <person name="Bateman A."/>
            <person name="Chiu C.H."/>
            <person name="Tang P."/>
            <person name="Hegemann P."/>
            <person name="Fromm H."/>
            <person name="Raoult D."/>
            <person name="Greub G."/>
            <person name="Miranda-Saavedra D."/>
            <person name="Chen N."/>
            <person name="Nash P."/>
            <person name="Ginger M.L."/>
            <person name="Horn M."/>
            <person name="Schaap P."/>
            <person name="Caler L."/>
            <person name="Loftus B."/>
        </authorList>
    </citation>
    <scope>NUCLEOTIDE SEQUENCE [LARGE SCALE GENOMIC DNA]</scope>
    <source>
        <strain evidence="5 6">Neff</strain>
    </source>
</reference>
<dbReference type="FunFam" id="3.40.50.720:FF:000304">
    <property type="entry name" value="UDP-glucose 4,6-dehydratase"/>
    <property type="match status" value="1"/>
</dbReference>
<keyword evidence="6" id="KW-1185">Reference proteome</keyword>
<dbReference type="InterPro" id="IPR005888">
    <property type="entry name" value="dTDP_Gluc_deHydtase"/>
</dbReference>
<dbReference type="VEuPathDB" id="AmoebaDB:ACA1_227780"/>
<dbReference type="Gene3D" id="3.40.50.720">
    <property type="entry name" value="NAD(P)-binding Rossmann-like Domain"/>
    <property type="match status" value="2"/>
</dbReference>
<dbReference type="EMBL" id="KB007901">
    <property type="protein sequence ID" value="ELR21577.1"/>
    <property type="molecule type" value="Genomic_DNA"/>
</dbReference>
<dbReference type="OrthoDB" id="331544at2759"/>
<evidence type="ECO:0000256" key="2">
    <source>
        <dbReference type="ARBA" id="ARBA00023027"/>
    </source>
</evidence>
<proteinExistence type="predicted"/>
<dbReference type="KEGG" id="acan:ACA1_227780"/>
<dbReference type="GO" id="GO:0008460">
    <property type="term" value="F:dTDP-glucose 4,6-dehydratase activity"/>
    <property type="evidence" value="ECO:0007669"/>
    <property type="project" value="InterPro"/>
</dbReference>
<dbReference type="Gene3D" id="3.90.25.10">
    <property type="entry name" value="UDP-galactose 4-epimerase, domain 1"/>
    <property type="match status" value="1"/>
</dbReference>
<evidence type="ECO:0000256" key="1">
    <source>
        <dbReference type="ARBA" id="ARBA00001911"/>
    </source>
</evidence>
<accession>L8H8P3</accession>
<dbReference type="AlphaFoldDB" id="L8H8P3"/>
<name>L8H8P3_ACACF</name>
<evidence type="ECO:0000313" key="6">
    <source>
        <dbReference type="Proteomes" id="UP000011083"/>
    </source>
</evidence>
<dbReference type="InterPro" id="IPR016040">
    <property type="entry name" value="NAD(P)-bd_dom"/>
</dbReference>
<feature type="domain" description="NAD(P)-binding" evidence="4">
    <location>
        <begin position="15"/>
        <end position="308"/>
    </location>
</feature>
<dbReference type="Pfam" id="PF16363">
    <property type="entry name" value="GDP_Man_Dehyd"/>
    <property type="match status" value="1"/>
</dbReference>
<dbReference type="RefSeq" id="XP_004346522.1">
    <property type="nucleotide sequence ID" value="XM_004346472.1"/>
</dbReference>
<dbReference type="SUPFAM" id="SSF51735">
    <property type="entry name" value="NAD(P)-binding Rossmann-fold domains"/>
    <property type="match status" value="2"/>
</dbReference>
<comment type="cofactor">
    <cofactor evidence="1">
        <name>NAD(+)</name>
        <dbReference type="ChEBI" id="CHEBI:57540"/>
    </cofactor>
</comment>
<keyword evidence="2" id="KW-0520">NAD</keyword>
<dbReference type="GeneID" id="14922480"/>
<organism evidence="5 6">
    <name type="scientific">Acanthamoeba castellanii (strain ATCC 30010 / Neff)</name>
    <dbReference type="NCBI Taxonomy" id="1257118"/>
    <lineage>
        <taxon>Eukaryota</taxon>
        <taxon>Amoebozoa</taxon>
        <taxon>Discosea</taxon>
        <taxon>Longamoebia</taxon>
        <taxon>Centramoebida</taxon>
        <taxon>Acanthamoebidae</taxon>
        <taxon>Acanthamoeba</taxon>
    </lineage>
</organism>
<dbReference type="STRING" id="1257118.L8H8P3"/>
<dbReference type="InterPro" id="IPR036291">
    <property type="entry name" value="NAD(P)-bd_dom_sf"/>
</dbReference>
<dbReference type="PANTHER" id="PTHR43000">
    <property type="entry name" value="DTDP-D-GLUCOSE 4,6-DEHYDRATASE-RELATED"/>
    <property type="match status" value="1"/>
</dbReference>